<dbReference type="EMBL" id="JACJJC010000002">
    <property type="protein sequence ID" value="MBM6703180.1"/>
    <property type="molecule type" value="Genomic_DNA"/>
</dbReference>
<keyword evidence="2" id="KW-1185">Reference proteome</keyword>
<dbReference type="InterPro" id="IPR018490">
    <property type="entry name" value="cNMP-bd_dom_sf"/>
</dbReference>
<name>A0ABS2DR38_9BURK</name>
<dbReference type="Gene3D" id="2.60.120.10">
    <property type="entry name" value="Jelly Rolls"/>
    <property type="match status" value="1"/>
</dbReference>
<proteinExistence type="predicted"/>
<evidence type="ECO:0000313" key="2">
    <source>
        <dbReference type="Proteomes" id="UP000715095"/>
    </source>
</evidence>
<comment type="caution">
    <text evidence="1">The sequence shown here is derived from an EMBL/GenBank/DDBJ whole genome shotgun (WGS) entry which is preliminary data.</text>
</comment>
<dbReference type="Proteomes" id="UP000715095">
    <property type="component" value="Unassembled WGS sequence"/>
</dbReference>
<reference evidence="1 2" key="1">
    <citation type="journal article" date="2021" name="Sci. Rep.">
        <title>The distribution of antibiotic resistance genes in chicken gut microbiota commensals.</title>
        <authorList>
            <person name="Juricova H."/>
            <person name="Matiasovicova J."/>
            <person name="Kubasova T."/>
            <person name="Cejkova D."/>
            <person name="Rychlik I."/>
        </authorList>
    </citation>
    <scope>NUCLEOTIDE SEQUENCE [LARGE SCALE GENOMIC DNA]</scope>
    <source>
        <strain evidence="1 2">An829</strain>
    </source>
</reference>
<gene>
    <name evidence="1" type="ORF">H6A60_01460</name>
</gene>
<sequence length="256" mass="28368">MPLLTWITPCPPAPIMALLERFGRIRRLRAGECIFGPNDRFDALVLLTKGLGGRVFGSLYNQPGSAIALSVPGRIIGGNHCFFSGRPGVGQYFLLTEGEALYVPRKQILSELREDVALFECFAAFLDMLFQGDRLGFGAIALLPAKSRLLLWALTWGFIFGELETVGGEERLVFEPMLPVSLLSRVVSANPSQVKRDLTALRRSGELVRTGAGASVRSASLDAVWQWLREAEEPAAAFRRPMEWRGFVRRYPKTAL</sequence>
<dbReference type="SUPFAM" id="SSF51206">
    <property type="entry name" value="cAMP-binding domain-like"/>
    <property type="match status" value="1"/>
</dbReference>
<dbReference type="InterPro" id="IPR014710">
    <property type="entry name" value="RmlC-like_jellyroll"/>
</dbReference>
<protein>
    <submittedName>
        <fullName evidence="1">Crp/Fnr family transcriptional regulator</fullName>
    </submittedName>
</protein>
<evidence type="ECO:0000313" key="1">
    <source>
        <dbReference type="EMBL" id="MBM6703180.1"/>
    </source>
</evidence>
<accession>A0ABS2DR38</accession>
<dbReference type="RefSeq" id="WP_205101577.1">
    <property type="nucleotide sequence ID" value="NZ_JACJJC010000002.1"/>
</dbReference>
<organism evidence="1 2">
    <name type="scientific">Sutterella massiliensis</name>
    <dbReference type="NCBI Taxonomy" id="1816689"/>
    <lineage>
        <taxon>Bacteria</taxon>
        <taxon>Pseudomonadati</taxon>
        <taxon>Pseudomonadota</taxon>
        <taxon>Betaproteobacteria</taxon>
        <taxon>Burkholderiales</taxon>
        <taxon>Sutterellaceae</taxon>
        <taxon>Sutterella</taxon>
    </lineage>
</organism>